<keyword evidence="2" id="KW-1185">Reference proteome</keyword>
<gene>
    <name evidence="1" type="ORF">K1X13_13855</name>
</gene>
<comment type="caution">
    <text evidence="1">The sequence shown here is derived from an EMBL/GenBank/DDBJ whole genome shotgun (WGS) entry which is preliminary data.</text>
</comment>
<dbReference type="Proteomes" id="UP000754710">
    <property type="component" value="Unassembled WGS sequence"/>
</dbReference>
<dbReference type="PANTHER" id="PTHR10151">
    <property type="entry name" value="ECTONUCLEOTIDE PYROPHOSPHATASE/PHOSPHODIESTERASE"/>
    <property type="match status" value="1"/>
</dbReference>
<dbReference type="Pfam" id="PF01663">
    <property type="entry name" value="Phosphodiest"/>
    <property type="match status" value="1"/>
</dbReference>
<proteinExistence type="predicted"/>
<evidence type="ECO:0000313" key="1">
    <source>
        <dbReference type="EMBL" id="MBY9075913.1"/>
    </source>
</evidence>
<evidence type="ECO:0000313" key="2">
    <source>
        <dbReference type="Proteomes" id="UP000754710"/>
    </source>
</evidence>
<accession>A0ABS7RLI5</accession>
<dbReference type="PANTHER" id="PTHR10151:SF120">
    <property type="entry name" value="BIS(5'-ADENOSYL)-TRIPHOSPHATASE"/>
    <property type="match status" value="1"/>
</dbReference>
<dbReference type="Gene3D" id="3.40.720.10">
    <property type="entry name" value="Alkaline Phosphatase, subunit A"/>
    <property type="match status" value="1"/>
</dbReference>
<organism evidence="1 2">
    <name type="scientific">Nocardioides jiangsuensis</name>
    <dbReference type="NCBI Taxonomy" id="2866161"/>
    <lineage>
        <taxon>Bacteria</taxon>
        <taxon>Bacillati</taxon>
        <taxon>Actinomycetota</taxon>
        <taxon>Actinomycetes</taxon>
        <taxon>Propionibacteriales</taxon>
        <taxon>Nocardioidaceae</taxon>
        <taxon>Nocardioides</taxon>
    </lineage>
</organism>
<protein>
    <submittedName>
        <fullName evidence="1">Alkaline phosphatase family protein</fullName>
    </submittedName>
</protein>
<dbReference type="EMBL" id="JAIEZQ010000002">
    <property type="protein sequence ID" value="MBY9075913.1"/>
    <property type="molecule type" value="Genomic_DNA"/>
</dbReference>
<reference evidence="1 2" key="1">
    <citation type="submission" date="2021-08" db="EMBL/GenBank/DDBJ databases">
        <title>Nocardioides bacterium WL0053 sp. nov., isolated from the sediment.</title>
        <authorList>
            <person name="Wang L."/>
            <person name="Zhang D."/>
            <person name="Zhang A."/>
        </authorList>
    </citation>
    <scope>NUCLEOTIDE SEQUENCE [LARGE SCALE GENOMIC DNA]</scope>
    <source>
        <strain evidence="1 2">WL0053</strain>
    </source>
</reference>
<dbReference type="InterPro" id="IPR002591">
    <property type="entry name" value="Phosphodiest/P_Trfase"/>
</dbReference>
<dbReference type="SUPFAM" id="SSF53649">
    <property type="entry name" value="Alkaline phosphatase-like"/>
    <property type="match status" value="1"/>
</dbReference>
<sequence length="373" mass="40659">MLVVDGCRPDEIGADLTPRLAALRNHGTNFPRAESLPVMETIPNHVMMMTGVRPDRSGVPANSVYDRDEKVVRDLDRPGDLRFPTVISRLNRQGFTTGTVLSKEYLYGIFGTRATYRWEPEPVLPITGHAPDAFTMDAAIGMVERFDPNLVFVNLGDCDRVGHSDLTGTTLQAARQAALADVDTQVGRFVDLLKSSGRWEHSVVLVLADHSMDWSRPDRLVSLAPRFEEDPMLAGRVQIAQNGGADLLYWTGAADRRTAAVARMREIALAADGVLSAHAPADLRLSGLAGDLVVFCRSGWRFSDPAQYSNPIPGNHGHPATRPIPFFIGGGHRLVKHRSSSTARARTVDVAPTVGRVFGLAEPRGGYDGHARL</sequence>
<name>A0ABS7RLI5_9ACTN</name>
<dbReference type="InterPro" id="IPR017850">
    <property type="entry name" value="Alkaline_phosphatase_core_sf"/>
</dbReference>